<dbReference type="EMBL" id="QGDI01000017">
    <property type="protein sequence ID" value="PWJ09967.1"/>
    <property type="molecule type" value="Genomic_DNA"/>
</dbReference>
<reference evidence="1 2" key="1">
    <citation type="submission" date="2018-05" db="EMBL/GenBank/DDBJ databases">
        <title>The Hungate 1000. A catalogue of reference genomes from the rumen microbiome.</title>
        <authorList>
            <person name="Kelly W."/>
        </authorList>
    </citation>
    <scope>NUCLEOTIDE SEQUENCE [LARGE SCALE GENOMIC DNA]</scope>
    <source>
        <strain evidence="1 2">SAb67</strain>
    </source>
</reference>
<name>A0A315XT99_RUMFL</name>
<dbReference type="RefSeq" id="WP_109727924.1">
    <property type="nucleotide sequence ID" value="NZ_QGDI01000017.1"/>
</dbReference>
<accession>A0A315XT99</accession>
<proteinExistence type="predicted"/>
<dbReference type="AlphaFoldDB" id="A0A315XT99"/>
<organism evidence="1 2">
    <name type="scientific">Ruminococcus flavefaciens</name>
    <dbReference type="NCBI Taxonomy" id="1265"/>
    <lineage>
        <taxon>Bacteria</taxon>
        <taxon>Bacillati</taxon>
        <taxon>Bacillota</taxon>
        <taxon>Clostridia</taxon>
        <taxon>Eubacteriales</taxon>
        <taxon>Oscillospiraceae</taxon>
        <taxon>Ruminococcus</taxon>
    </lineage>
</organism>
<sequence length="138" mass="15786">MRNSNFKFRNISKSYFAKKSYPITIENNMNSSDSSAEIKKELHLIHVADRKAAQKVGNIVFDGNVSLDGFSSNDMILCIQNEANSILKELKQRDLEVTIDERALNSIISSIFFDKEAVNDRYYQSIKPKKNGDFITKK</sequence>
<dbReference type="Proteomes" id="UP000245720">
    <property type="component" value="Unassembled WGS sequence"/>
</dbReference>
<gene>
    <name evidence="1" type="ORF">IE37_03261</name>
</gene>
<protein>
    <submittedName>
        <fullName evidence="1">Uncharacterized protein</fullName>
    </submittedName>
</protein>
<evidence type="ECO:0000313" key="2">
    <source>
        <dbReference type="Proteomes" id="UP000245720"/>
    </source>
</evidence>
<evidence type="ECO:0000313" key="1">
    <source>
        <dbReference type="EMBL" id="PWJ09967.1"/>
    </source>
</evidence>
<comment type="caution">
    <text evidence="1">The sequence shown here is derived from an EMBL/GenBank/DDBJ whole genome shotgun (WGS) entry which is preliminary data.</text>
</comment>